<reference evidence="2 3" key="1">
    <citation type="submission" date="2024-08" db="EMBL/GenBank/DDBJ databases">
        <authorList>
            <person name="Lu H."/>
        </authorList>
    </citation>
    <scope>NUCLEOTIDE SEQUENCE [LARGE SCALE GENOMIC DNA]</scope>
    <source>
        <strain evidence="2 3">LYH14W</strain>
    </source>
</reference>
<feature type="transmembrane region" description="Helical" evidence="1">
    <location>
        <begin position="7"/>
        <end position="28"/>
    </location>
</feature>
<comment type="caution">
    <text evidence="2">The sequence shown here is derived from an EMBL/GenBank/DDBJ whole genome shotgun (WGS) entry which is preliminary data.</text>
</comment>
<evidence type="ECO:0000313" key="2">
    <source>
        <dbReference type="EMBL" id="MFG6430418.1"/>
    </source>
</evidence>
<accession>A0ABW7F553</accession>
<proteinExistence type="predicted"/>
<dbReference type="RefSeq" id="WP_394478676.1">
    <property type="nucleotide sequence ID" value="NZ_JBIGHV010000004.1"/>
</dbReference>
<name>A0ABW7F553_9BURK</name>
<keyword evidence="1" id="KW-1133">Transmembrane helix</keyword>
<sequence>MRFTHLLLRAAAHGLIGITLGLATWLIADSLPLAFQAPAGTASCPSPSFLTPGEAT</sequence>
<dbReference type="Proteomes" id="UP001606210">
    <property type="component" value="Unassembled WGS sequence"/>
</dbReference>
<keyword evidence="3" id="KW-1185">Reference proteome</keyword>
<gene>
    <name evidence="2" type="ORF">ACG00Y_10860</name>
</gene>
<organism evidence="2 3">
    <name type="scientific">Pelomonas parva</name>
    <dbReference type="NCBI Taxonomy" id="3299032"/>
    <lineage>
        <taxon>Bacteria</taxon>
        <taxon>Pseudomonadati</taxon>
        <taxon>Pseudomonadota</taxon>
        <taxon>Betaproteobacteria</taxon>
        <taxon>Burkholderiales</taxon>
        <taxon>Sphaerotilaceae</taxon>
        <taxon>Roseateles</taxon>
    </lineage>
</organism>
<evidence type="ECO:0000256" key="1">
    <source>
        <dbReference type="SAM" id="Phobius"/>
    </source>
</evidence>
<dbReference type="EMBL" id="JBIGHV010000004">
    <property type="protein sequence ID" value="MFG6430418.1"/>
    <property type="molecule type" value="Genomic_DNA"/>
</dbReference>
<keyword evidence="1" id="KW-0472">Membrane</keyword>
<keyword evidence="1" id="KW-0812">Transmembrane</keyword>
<evidence type="ECO:0000313" key="3">
    <source>
        <dbReference type="Proteomes" id="UP001606210"/>
    </source>
</evidence>
<protein>
    <submittedName>
        <fullName evidence="2">Uncharacterized protein</fullName>
    </submittedName>
</protein>